<dbReference type="SUPFAM" id="SSF47954">
    <property type="entry name" value="Cyclin-like"/>
    <property type="match status" value="2"/>
</dbReference>
<keyword evidence="4" id="KW-0804">Transcription</keyword>
<feature type="non-terminal residue" evidence="8">
    <location>
        <position position="1"/>
    </location>
</feature>
<evidence type="ECO:0000256" key="2">
    <source>
        <dbReference type="ARBA" id="ARBA00023015"/>
    </source>
</evidence>
<dbReference type="EMBL" id="CATQJA010002662">
    <property type="protein sequence ID" value="CAJ0580974.1"/>
    <property type="molecule type" value="Genomic_DNA"/>
</dbReference>
<keyword evidence="9" id="KW-1185">Reference proteome</keyword>
<gene>
    <name evidence="8" type="ORF">MSPICULIGERA_LOCUS19143</name>
</gene>
<dbReference type="InterPro" id="IPR043198">
    <property type="entry name" value="Cyclin/Ssn8"/>
</dbReference>
<evidence type="ECO:0000259" key="7">
    <source>
        <dbReference type="Pfam" id="PF00134"/>
    </source>
</evidence>
<dbReference type="Gene3D" id="1.10.472.10">
    <property type="entry name" value="Cyclin-like"/>
    <property type="match status" value="2"/>
</dbReference>
<protein>
    <recommendedName>
        <fullName evidence="7">Cyclin N-terminal domain-containing protein</fullName>
    </recommendedName>
</protein>
<dbReference type="InterPro" id="IPR036915">
    <property type="entry name" value="Cyclin-like_sf"/>
</dbReference>
<evidence type="ECO:0000256" key="1">
    <source>
        <dbReference type="ARBA" id="ARBA00008638"/>
    </source>
</evidence>
<sequence length="493" mass="57376">MNESDLPPISVPIPRWHFTWDEIRNKSASRKRGMSYDDELRKRQESARFIQKMADRLNQGMKDNRSKISQLCVCATIVQVNRFFYFHSFDVFDYRDVCAAGLFLCGKSEECPRKLEHVVRIWWSLRFESHPTLPDKYFKDAMNRIHFLENCILQTIAFDLRIDLPHTVVLQQMNSINHGKRMLTEAAYFFATDVLCVTDWSIRYTAPEIAAMCIYAVCVWADHELDYQPQPWYKSFAPSLTEEKLREGMTEFLSVYTRYKEIQGSLRLGKFSQKGTIKFPPPGVHAEIESRKAEGEAPLPPPPAPPVIRKTNYDEYKASFPYFANTTFFQKNAARHAEQNAHLQTAPPPPQPPRQSFMPDLSDIGARSRNEAAPRPEFGARHDIVPRADNGRPRDNRDPARREDSHKEKARHEEKRRREEAMRRSHERPREETDRHRKRESGPPGGGASPSGNPPVEKKRFPPENYKRRTPPHKPTQPSFYKRRDDVEDGEVL</sequence>
<organism evidence="8 9">
    <name type="scientific">Mesorhabditis spiculigera</name>
    <dbReference type="NCBI Taxonomy" id="96644"/>
    <lineage>
        <taxon>Eukaryota</taxon>
        <taxon>Metazoa</taxon>
        <taxon>Ecdysozoa</taxon>
        <taxon>Nematoda</taxon>
        <taxon>Chromadorea</taxon>
        <taxon>Rhabditida</taxon>
        <taxon>Rhabditina</taxon>
        <taxon>Rhabditomorpha</taxon>
        <taxon>Rhabditoidea</taxon>
        <taxon>Rhabditidae</taxon>
        <taxon>Mesorhabditinae</taxon>
        <taxon>Mesorhabditis</taxon>
    </lineage>
</organism>
<keyword evidence="3" id="KW-0195">Cyclin</keyword>
<comment type="similarity">
    <text evidence="1">Belongs to the cyclin family. Cyclin C subfamily.</text>
</comment>
<dbReference type="Proteomes" id="UP001177023">
    <property type="component" value="Unassembled WGS sequence"/>
</dbReference>
<feature type="domain" description="Cyclin N-terminal" evidence="7">
    <location>
        <begin position="64"/>
        <end position="161"/>
    </location>
</feature>
<dbReference type="AlphaFoldDB" id="A0AA36D716"/>
<dbReference type="InterPro" id="IPR006671">
    <property type="entry name" value="Cyclin_N"/>
</dbReference>
<evidence type="ECO:0000313" key="8">
    <source>
        <dbReference type="EMBL" id="CAJ0580974.1"/>
    </source>
</evidence>
<evidence type="ECO:0000256" key="4">
    <source>
        <dbReference type="ARBA" id="ARBA00023163"/>
    </source>
</evidence>
<feature type="compositionally biased region" description="Basic and acidic residues" evidence="6">
    <location>
        <begin position="456"/>
        <end position="467"/>
    </location>
</feature>
<dbReference type="PANTHER" id="PTHR10026">
    <property type="entry name" value="CYCLIN"/>
    <property type="match status" value="1"/>
</dbReference>
<evidence type="ECO:0000256" key="3">
    <source>
        <dbReference type="ARBA" id="ARBA00023127"/>
    </source>
</evidence>
<keyword evidence="2" id="KW-0805">Transcription regulation</keyword>
<comment type="function">
    <text evidence="5">Regulatory subunit of the cyclin-dependent kinase pair (CDK9/cyclin T) complex, also called positive transcription elongation factor B (P-TEFb), which is proposed to facilitate the transition from abortive to production elongation by phosphorylating the CTD (carboxy-terminal domain) of the large subunit of RNA polymerase II (RNAP II).</text>
</comment>
<evidence type="ECO:0000256" key="6">
    <source>
        <dbReference type="SAM" id="MobiDB-lite"/>
    </source>
</evidence>
<feature type="region of interest" description="Disordered" evidence="6">
    <location>
        <begin position="335"/>
        <end position="493"/>
    </location>
</feature>
<proteinExistence type="inferred from homology"/>
<comment type="caution">
    <text evidence="8">The sequence shown here is derived from an EMBL/GenBank/DDBJ whole genome shotgun (WGS) entry which is preliminary data.</text>
</comment>
<evidence type="ECO:0000313" key="9">
    <source>
        <dbReference type="Proteomes" id="UP001177023"/>
    </source>
</evidence>
<dbReference type="GO" id="GO:0006357">
    <property type="term" value="P:regulation of transcription by RNA polymerase II"/>
    <property type="evidence" value="ECO:0007669"/>
    <property type="project" value="InterPro"/>
</dbReference>
<dbReference type="FunFam" id="1.10.472.10:FF:000181">
    <property type="entry name" value="Protein CBR-CIT-1.1"/>
    <property type="match status" value="1"/>
</dbReference>
<dbReference type="Pfam" id="PF00134">
    <property type="entry name" value="Cyclin_N"/>
    <property type="match status" value="1"/>
</dbReference>
<name>A0AA36D716_9BILA</name>
<reference evidence="8" key="1">
    <citation type="submission" date="2023-06" db="EMBL/GenBank/DDBJ databases">
        <authorList>
            <person name="Delattre M."/>
        </authorList>
    </citation>
    <scope>NUCLEOTIDE SEQUENCE</scope>
    <source>
        <strain evidence="8">AF72</strain>
    </source>
</reference>
<dbReference type="Pfam" id="PF21797">
    <property type="entry name" value="CycT2-like_C"/>
    <property type="match status" value="1"/>
</dbReference>
<evidence type="ECO:0000256" key="5">
    <source>
        <dbReference type="ARBA" id="ARBA00056850"/>
    </source>
</evidence>
<feature type="compositionally biased region" description="Basic and acidic residues" evidence="6">
    <location>
        <begin position="366"/>
        <end position="435"/>
    </location>
</feature>
<dbReference type="GO" id="GO:0016538">
    <property type="term" value="F:cyclin-dependent protein serine/threonine kinase regulator activity"/>
    <property type="evidence" value="ECO:0007669"/>
    <property type="project" value="InterPro"/>
</dbReference>
<accession>A0AA36D716</accession>